<reference evidence="2" key="2">
    <citation type="journal article" date="2021" name="PeerJ">
        <title>Extensive microbial diversity within the chicken gut microbiome revealed by metagenomics and culture.</title>
        <authorList>
            <person name="Gilroy R."/>
            <person name="Ravi A."/>
            <person name="Getino M."/>
            <person name="Pursley I."/>
            <person name="Horton D.L."/>
            <person name="Alikhan N.F."/>
            <person name="Baker D."/>
            <person name="Gharbi K."/>
            <person name="Hall N."/>
            <person name="Watson M."/>
            <person name="Adriaenssens E.M."/>
            <person name="Foster-Nyarko E."/>
            <person name="Jarju S."/>
            <person name="Secka A."/>
            <person name="Antonio M."/>
            <person name="Oren A."/>
            <person name="Chaudhuri R.R."/>
            <person name="La Ragione R."/>
            <person name="Hildebrand F."/>
            <person name="Pallen M.J."/>
        </authorList>
    </citation>
    <scope>NUCLEOTIDE SEQUENCE</scope>
    <source>
        <strain evidence="2">CHK186-9395</strain>
    </source>
</reference>
<feature type="domain" description="AB hydrolase-1" evidence="1">
    <location>
        <begin position="161"/>
        <end position="224"/>
    </location>
</feature>
<sequence>MKVFDGTNVNYITFGSGEEWVVFLHGWGGSIESFKYIAENLKVNKKFLLIDFPSFGKSTEPKTVWGVEEYAKALKEVLDKEKIEKFDIISHSFGGRVAIYFTSVYTNMVNKLVLIDSAGLKSRKGFVKWCKVTFYKLAKYFGFYFNFGSKDYNALSPHMKKCFVKIVNKNLKKNAKLIKVPTLIVFGENDKDTPVYMAKKLKKLIKNSKLVILKNAGHFSYLDNYYEFKPLLENFIGG</sequence>
<dbReference type="AlphaFoldDB" id="A0A9D1NDQ6"/>
<organism evidence="2 3">
    <name type="scientific">Candidatus Caccopulliclostridium gallistercoris</name>
    <dbReference type="NCBI Taxonomy" id="2840719"/>
    <lineage>
        <taxon>Bacteria</taxon>
        <taxon>Bacillati</taxon>
        <taxon>Bacillota</taxon>
        <taxon>Clostridia</taxon>
        <taxon>Candidatus Caccopulliclostridium</taxon>
    </lineage>
</organism>
<dbReference type="GO" id="GO:0016020">
    <property type="term" value="C:membrane"/>
    <property type="evidence" value="ECO:0007669"/>
    <property type="project" value="TreeGrafter"/>
</dbReference>
<feature type="domain" description="AB hydrolase-1" evidence="1">
    <location>
        <begin position="20"/>
        <end position="132"/>
    </location>
</feature>
<dbReference type="Proteomes" id="UP000886861">
    <property type="component" value="Unassembled WGS sequence"/>
</dbReference>
<evidence type="ECO:0000259" key="1">
    <source>
        <dbReference type="Pfam" id="PF00561"/>
    </source>
</evidence>
<keyword evidence="2" id="KW-0378">Hydrolase</keyword>
<dbReference type="SUPFAM" id="SSF53474">
    <property type="entry name" value="alpha/beta-Hydrolases"/>
    <property type="match status" value="1"/>
</dbReference>
<dbReference type="InterPro" id="IPR000073">
    <property type="entry name" value="AB_hydrolase_1"/>
</dbReference>
<dbReference type="PANTHER" id="PTHR43798:SF33">
    <property type="entry name" value="HYDROLASE, PUTATIVE (AFU_ORTHOLOGUE AFUA_2G14860)-RELATED"/>
    <property type="match status" value="1"/>
</dbReference>
<protein>
    <submittedName>
        <fullName evidence="2">Alpha/beta hydrolase</fullName>
    </submittedName>
</protein>
<dbReference type="Pfam" id="PF00561">
    <property type="entry name" value="Abhydrolase_1"/>
    <property type="match status" value="2"/>
</dbReference>
<evidence type="ECO:0000313" key="3">
    <source>
        <dbReference type="Proteomes" id="UP000886861"/>
    </source>
</evidence>
<dbReference type="InterPro" id="IPR029058">
    <property type="entry name" value="AB_hydrolase_fold"/>
</dbReference>
<name>A0A9D1NDQ6_9FIRM</name>
<comment type="caution">
    <text evidence="2">The sequence shown here is derived from an EMBL/GenBank/DDBJ whole genome shotgun (WGS) entry which is preliminary data.</text>
</comment>
<dbReference type="GO" id="GO:0016787">
    <property type="term" value="F:hydrolase activity"/>
    <property type="evidence" value="ECO:0007669"/>
    <property type="project" value="UniProtKB-KW"/>
</dbReference>
<evidence type="ECO:0000313" key="2">
    <source>
        <dbReference type="EMBL" id="HIV00935.1"/>
    </source>
</evidence>
<dbReference type="PANTHER" id="PTHR43798">
    <property type="entry name" value="MONOACYLGLYCEROL LIPASE"/>
    <property type="match status" value="1"/>
</dbReference>
<reference evidence="2" key="1">
    <citation type="submission" date="2020-10" db="EMBL/GenBank/DDBJ databases">
        <authorList>
            <person name="Gilroy R."/>
        </authorList>
    </citation>
    <scope>NUCLEOTIDE SEQUENCE</scope>
    <source>
        <strain evidence="2">CHK186-9395</strain>
    </source>
</reference>
<dbReference type="Gene3D" id="3.40.50.1820">
    <property type="entry name" value="alpha/beta hydrolase"/>
    <property type="match status" value="1"/>
</dbReference>
<accession>A0A9D1NDQ6</accession>
<proteinExistence type="predicted"/>
<dbReference type="EMBL" id="DVOJ01000001">
    <property type="protein sequence ID" value="HIV00935.1"/>
    <property type="molecule type" value="Genomic_DNA"/>
</dbReference>
<gene>
    <name evidence="2" type="ORF">IAA62_00010</name>
</gene>
<dbReference type="InterPro" id="IPR050266">
    <property type="entry name" value="AB_hydrolase_sf"/>
</dbReference>